<keyword evidence="1" id="KW-1133">Transmembrane helix</keyword>
<evidence type="ECO:0000256" key="1">
    <source>
        <dbReference type="SAM" id="Phobius"/>
    </source>
</evidence>
<organism evidence="2 3">
    <name type="scientific">bacterium (Candidatus Gribaldobacteria) CG10_big_fil_rev_8_21_14_0_10_41_12</name>
    <dbReference type="NCBI Taxonomy" id="2014277"/>
    <lineage>
        <taxon>Bacteria</taxon>
        <taxon>Candidatus Gribaldobacteria</taxon>
    </lineage>
</organism>
<proteinExistence type="predicted"/>
<name>A0A2H0UXN9_9BACT</name>
<protein>
    <submittedName>
        <fullName evidence="2">Uncharacterized protein</fullName>
    </submittedName>
</protein>
<evidence type="ECO:0000313" key="3">
    <source>
        <dbReference type="Proteomes" id="UP000228906"/>
    </source>
</evidence>
<keyword evidence="1" id="KW-0812">Transmembrane</keyword>
<accession>A0A2H0UXN9</accession>
<reference evidence="3" key="1">
    <citation type="submission" date="2017-09" db="EMBL/GenBank/DDBJ databases">
        <title>Depth-based differentiation of microbial function through sediment-hosted aquifers and enrichment of novel symbionts in the deep terrestrial subsurface.</title>
        <authorList>
            <person name="Probst A.J."/>
            <person name="Ladd B."/>
            <person name="Jarett J.K."/>
            <person name="Geller-Mcgrath D.E."/>
            <person name="Sieber C.M.K."/>
            <person name="Emerson J.B."/>
            <person name="Anantharaman K."/>
            <person name="Thomas B.C."/>
            <person name="Malmstrom R."/>
            <person name="Stieglmeier M."/>
            <person name="Klingl A."/>
            <person name="Woyke T."/>
            <person name="Ryan C.M."/>
            <person name="Banfield J.F."/>
        </authorList>
    </citation>
    <scope>NUCLEOTIDE SEQUENCE [LARGE SCALE GENOMIC DNA]</scope>
</reference>
<comment type="caution">
    <text evidence="2">The sequence shown here is derived from an EMBL/GenBank/DDBJ whole genome shotgun (WGS) entry which is preliminary data.</text>
</comment>
<gene>
    <name evidence="2" type="ORF">COU03_01525</name>
</gene>
<evidence type="ECO:0000313" key="2">
    <source>
        <dbReference type="EMBL" id="PIR91588.1"/>
    </source>
</evidence>
<dbReference type="Proteomes" id="UP000228906">
    <property type="component" value="Unassembled WGS sequence"/>
</dbReference>
<keyword evidence="1" id="KW-0472">Membrane</keyword>
<sequence>MESLIKADIFFFISSVATMVAAFLVSILLFYLIKAGRNLQIICKALKDSFKESEEFVADLKERLEDNIIFRIFFPRPSKKRRSGIKKDNIKKGH</sequence>
<dbReference type="AlphaFoldDB" id="A0A2H0UXN9"/>
<feature type="transmembrane region" description="Helical" evidence="1">
    <location>
        <begin position="9"/>
        <end position="33"/>
    </location>
</feature>
<dbReference type="EMBL" id="PFAV01000027">
    <property type="protein sequence ID" value="PIR91588.1"/>
    <property type="molecule type" value="Genomic_DNA"/>
</dbReference>